<accession>A0A1G4IGV5</accession>
<dbReference type="PANTHER" id="PTHR10159:SF532">
    <property type="entry name" value="SPECIFICITY PROTEIN PHOSPHATASE, PUTATIVE-RELATED"/>
    <property type="match status" value="1"/>
</dbReference>
<evidence type="ECO:0000313" key="8">
    <source>
        <dbReference type="Proteomes" id="UP000195570"/>
    </source>
</evidence>
<dbReference type="PROSITE" id="PS50056">
    <property type="entry name" value="TYR_PHOSPHATASE_2"/>
    <property type="match status" value="1"/>
</dbReference>
<dbReference type="GO" id="GO:0008330">
    <property type="term" value="F:protein tyrosine/threonine phosphatase activity"/>
    <property type="evidence" value="ECO:0007669"/>
    <property type="project" value="TreeGrafter"/>
</dbReference>
<dbReference type="GO" id="GO:0005737">
    <property type="term" value="C:cytoplasm"/>
    <property type="evidence" value="ECO:0007669"/>
    <property type="project" value="TreeGrafter"/>
</dbReference>
<keyword evidence="8" id="KW-1185">Reference proteome</keyword>
<dbReference type="EC" id="3.1.3.48" evidence="2"/>
<dbReference type="InterPro" id="IPR020422">
    <property type="entry name" value="TYR_PHOSPHATASE_DUAL_dom"/>
</dbReference>
<dbReference type="GO" id="GO:0043409">
    <property type="term" value="P:negative regulation of MAPK cascade"/>
    <property type="evidence" value="ECO:0007669"/>
    <property type="project" value="TreeGrafter"/>
</dbReference>
<comment type="similarity">
    <text evidence="1">Belongs to the protein-tyrosine phosphatase family. Non-receptor class dual specificity subfamily.</text>
</comment>
<dbReference type="AlphaFoldDB" id="A0A1G4IGV5"/>
<dbReference type="Pfam" id="PF00782">
    <property type="entry name" value="DSPc"/>
    <property type="match status" value="1"/>
</dbReference>
<dbReference type="Gene3D" id="3.90.190.10">
    <property type="entry name" value="Protein tyrosine phosphatase superfamily"/>
    <property type="match status" value="1"/>
</dbReference>
<dbReference type="VEuPathDB" id="TriTrypDB:TEOVI_000323300"/>
<dbReference type="GO" id="GO:0033550">
    <property type="term" value="F:MAP kinase tyrosine phosphatase activity"/>
    <property type="evidence" value="ECO:0007669"/>
    <property type="project" value="TreeGrafter"/>
</dbReference>
<dbReference type="PROSITE" id="PS50054">
    <property type="entry name" value="TYR_PHOSPHATASE_DUAL"/>
    <property type="match status" value="1"/>
</dbReference>
<dbReference type="InterPro" id="IPR029021">
    <property type="entry name" value="Prot-tyrosine_phosphatase-like"/>
</dbReference>
<comment type="caution">
    <text evidence="7">The sequence shown here is derived from an EMBL/GenBank/DDBJ whole genome shotgun (WGS) entry which is preliminary data.</text>
</comment>
<evidence type="ECO:0000256" key="1">
    <source>
        <dbReference type="ARBA" id="ARBA00008601"/>
    </source>
</evidence>
<keyword evidence="4" id="KW-0904">Protein phosphatase</keyword>
<protein>
    <recommendedName>
        <fullName evidence="2">protein-tyrosine-phosphatase</fullName>
        <ecNumber evidence="2">3.1.3.48</ecNumber>
    </recommendedName>
</protein>
<gene>
    <name evidence="7" type="ORF">TEOVI_000323300</name>
</gene>
<dbReference type="Proteomes" id="UP000195570">
    <property type="component" value="Unassembled WGS sequence"/>
</dbReference>
<evidence type="ECO:0000259" key="6">
    <source>
        <dbReference type="PROSITE" id="PS50056"/>
    </source>
</evidence>
<evidence type="ECO:0000313" key="7">
    <source>
        <dbReference type="EMBL" id="SCU71652.1"/>
    </source>
</evidence>
<evidence type="ECO:0000256" key="2">
    <source>
        <dbReference type="ARBA" id="ARBA00013064"/>
    </source>
</evidence>
<dbReference type="InterPro" id="IPR000340">
    <property type="entry name" value="Dual-sp_phosphatase_cat-dom"/>
</dbReference>
<sequence>MLKFRERLSKNCLPAFNLELVYQCAERALEEELNETCGAAKCVPMSGISERIFVGTWRDAADEKLLRQMCITHTLNVARELVDTEEMHRVESVPFVTSKSIPLSDSLDEDIVHHFEDAFEFIRGATRNGRILVYCRRGMSRSAAIVVAYLMESEGMSFCDAHNDVKDKRPCISLNLAFLQRLQEYEEHLEKVRAAARTN</sequence>
<dbReference type="EMBL" id="CZPT02001685">
    <property type="protein sequence ID" value="SCU71652.1"/>
    <property type="molecule type" value="Genomic_DNA"/>
</dbReference>
<evidence type="ECO:0000256" key="3">
    <source>
        <dbReference type="ARBA" id="ARBA00022801"/>
    </source>
</evidence>
<feature type="domain" description="Tyrosine-protein phosphatase" evidence="5">
    <location>
        <begin position="44"/>
        <end position="191"/>
    </location>
</feature>
<feature type="domain" description="Tyrosine specific protein phosphatases" evidence="6">
    <location>
        <begin position="109"/>
        <end position="170"/>
    </location>
</feature>
<evidence type="ECO:0000256" key="4">
    <source>
        <dbReference type="ARBA" id="ARBA00022912"/>
    </source>
</evidence>
<evidence type="ECO:0000259" key="5">
    <source>
        <dbReference type="PROSITE" id="PS50054"/>
    </source>
</evidence>
<reference evidence="7" key="1">
    <citation type="submission" date="2016-09" db="EMBL/GenBank/DDBJ databases">
        <authorList>
            <person name="Hebert L."/>
            <person name="Moumen B."/>
        </authorList>
    </citation>
    <scope>NUCLEOTIDE SEQUENCE [LARGE SCALE GENOMIC DNA]</scope>
    <source>
        <strain evidence="7">OVI</strain>
    </source>
</reference>
<name>A0A1G4IGV5_TRYEQ</name>
<dbReference type="CDD" id="cd14498">
    <property type="entry name" value="DSP"/>
    <property type="match status" value="1"/>
</dbReference>
<keyword evidence="3 7" id="KW-0378">Hydrolase</keyword>
<organism evidence="7 8">
    <name type="scientific">Trypanosoma equiperdum</name>
    <dbReference type="NCBI Taxonomy" id="5694"/>
    <lineage>
        <taxon>Eukaryota</taxon>
        <taxon>Discoba</taxon>
        <taxon>Euglenozoa</taxon>
        <taxon>Kinetoplastea</taxon>
        <taxon>Metakinetoplastina</taxon>
        <taxon>Trypanosomatida</taxon>
        <taxon>Trypanosomatidae</taxon>
        <taxon>Trypanosoma</taxon>
    </lineage>
</organism>
<dbReference type="RefSeq" id="XP_067082278.1">
    <property type="nucleotide sequence ID" value="XM_067226177.1"/>
</dbReference>
<dbReference type="GeneID" id="92377173"/>
<dbReference type="SMART" id="SM00195">
    <property type="entry name" value="DSPc"/>
    <property type="match status" value="1"/>
</dbReference>
<dbReference type="GO" id="GO:0017017">
    <property type="term" value="F:MAP kinase tyrosine/serine/threonine phosphatase activity"/>
    <property type="evidence" value="ECO:0007669"/>
    <property type="project" value="TreeGrafter"/>
</dbReference>
<dbReference type="InterPro" id="IPR000387">
    <property type="entry name" value="Tyr_Pase_dom"/>
</dbReference>
<proteinExistence type="inferred from homology"/>
<dbReference type="SUPFAM" id="SSF52799">
    <property type="entry name" value="(Phosphotyrosine protein) phosphatases II"/>
    <property type="match status" value="1"/>
</dbReference>
<dbReference type="PANTHER" id="PTHR10159">
    <property type="entry name" value="DUAL SPECIFICITY PROTEIN PHOSPHATASE"/>
    <property type="match status" value="1"/>
</dbReference>